<dbReference type="EMBL" id="NDHY01000006">
    <property type="protein sequence ID" value="RII00184.1"/>
    <property type="molecule type" value="Genomic_DNA"/>
</dbReference>
<dbReference type="PANTHER" id="PTHR30109:SF6">
    <property type="entry name" value="ACETYL-COA DECARBONYLASE_SYNTHASE COMPLEX SUBUNIT ALPHA"/>
    <property type="match status" value="1"/>
</dbReference>
<sequence length="763" mass="84313">MSKNKEETLKIIKGEDAWEPVGPTPLPDITDLRNWSMRLLKTYKPFYAPFCDLCCNCTYGKCDLTAGKKGACGIDIATHQARWVLMQCCMGLSAHGAHGRHLIDYLINKHGKDYKIDLGLQVDVEAPIIRTVMGLKPEILGDLRTVIEYVERGLIHLVSSTHTGQEGHYLDFENKSLHAGMLDLLAMEAADIAQIAGYNYPTSIADTPLVELGWGAIDKTKPVILAIGHNAAPINATIDYLQNNNLEDKVEVCGICCTAHDVTRRSDRAKVVGHLARQLFFIRCGIADVIITDEQCVRTDVPEEATRAGASLIATSDKICYGLEDVTEKEIDEIVKMITEEKKQVLILDPDKAGEVAARVAIAIAPGRKKEFINEKTAMKLAKECNGCNLCSEACPNLLSVGKSVKEFADGEVDKLSETFKLCFTCGKCEQKCPKNIPIIKIMQAVATKETYKMRSGRGPIHDVEIRQVGSPIVLGTIPGIVAFVGCSNYPKGDKEIAEMMDEFARRKYIVVASGCAAMAAGMVKDKEGKTIWEKYPPGFEAGGVLNVGSCVANSHIAGAAIKVANIFAKLPGRANYECIADYILNRVGACGVAWGAYSQKALAIGTGFNRWGVPVVLGPHSAKYKRLYLSRKEEDDWNIMDGRTEKMMDEYVEPAPEHLAIVIESKERAIVSIAKYCIRRNDTPVGRQIKLNHYIALYKKYMGEGFPDDLHLFIRKPTDVPMFFKREVMDYLKKIGWKPRQQVGLPTLINTYPTKANIADIK</sequence>
<dbReference type="InterPro" id="IPR017896">
    <property type="entry name" value="4Fe4S_Fe-S-bd"/>
</dbReference>
<dbReference type="InterPro" id="IPR017900">
    <property type="entry name" value="4Fe4S_Fe_S_CS"/>
</dbReference>
<dbReference type="PROSITE" id="PS51379">
    <property type="entry name" value="4FE4S_FER_2"/>
    <property type="match status" value="2"/>
</dbReference>
<dbReference type="InterPro" id="IPR016099">
    <property type="entry name" value="Prismane-like_a/b-sand"/>
</dbReference>
<feature type="domain" description="4Fe-4S ferredoxin-type" evidence="8">
    <location>
        <begin position="412"/>
        <end position="443"/>
    </location>
</feature>
<evidence type="ECO:0000256" key="5">
    <source>
        <dbReference type="ARBA" id="ARBA00023002"/>
    </source>
</evidence>
<comment type="caution">
    <text evidence="9">The sequence shown here is derived from an EMBL/GenBank/DDBJ whole genome shotgun (WGS) entry which is preliminary data.</text>
</comment>
<dbReference type="InterPro" id="IPR016101">
    <property type="entry name" value="CO_DH_a-bundle"/>
</dbReference>
<dbReference type="GO" id="GO:0004601">
    <property type="term" value="F:peroxidase activity"/>
    <property type="evidence" value="ECO:0007669"/>
    <property type="project" value="TreeGrafter"/>
</dbReference>
<dbReference type="GO" id="GO:0042542">
    <property type="term" value="P:response to hydrogen peroxide"/>
    <property type="evidence" value="ECO:0007669"/>
    <property type="project" value="TreeGrafter"/>
</dbReference>
<evidence type="ECO:0000313" key="9">
    <source>
        <dbReference type="EMBL" id="RII00184.1"/>
    </source>
</evidence>
<dbReference type="InterPro" id="IPR004137">
    <property type="entry name" value="HCP/CODH"/>
</dbReference>
<dbReference type="AlphaFoldDB" id="A0A399FVI2"/>
<dbReference type="SUPFAM" id="SSF56821">
    <property type="entry name" value="Prismane protein-like"/>
    <property type="match status" value="1"/>
</dbReference>
<evidence type="ECO:0000256" key="4">
    <source>
        <dbReference type="ARBA" id="ARBA00022737"/>
    </source>
</evidence>
<dbReference type="GO" id="GO:0043885">
    <property type="term" value="F:anaerobic carbon-monoxide dehydrogenase activity"/>
    <property type="evidence" value="ECO:0007669"/>
    <property type="project" value="UniProtKB-EC"/>
</dbReference>
<dbReference type="NCBIfam" id="TIGR00314">
    <property type="entry name" value="cdhA"/>
    <property type="match status" value="1"/>
</dbReference>
<dbReference type="InterPro" id="IPR004460">
    <property type="entry name" value="CdhA"/>
</dbReference>
<keyword evidence="6" id="KW-0408">Iron</keyword>
<evidence type="ECO:0000256" key="1">
    <source>
        <dbReference type="ARBA" id="ARBA00022485"/>
    </source>
</evidence>
<evidence type="ECO:0000256" key="7">
    <source>
        <dbReference type="ARBA" id="ARBA00023014"/>
    </source>
</evidence>
<proteinExistence type="predicted"/>
<dbReference type="Gene3D" id="1.20.1270.30">
    <property type="match status" value="1"/>
</dbReference>
<protein>
    <submittedName>
        <fullName evidence="9">CO dehydrogenase/acetyl-CoA synthase complex subunit epsilon</fullName>
        <ecNumber evidence="9">1.2.7.4</ecNumber>
    </submittedName>
</protein>
<dbReference type="SUPFAM" id="SSF46548">
    <property type="entry name" value="alpha-helical ferredoxin"/>
    <property type="match status" value="1"/>
</dbReference>
<evidence type="ECO:0000256" key="6">
    <source>
        <dbReference type="ARBA" id="ARBA00023004"/>
    </source>
</evidence>
<dbReference type="GO" id="GO:0006084">
    <property type="term" value="P:acetyl-CoA metabolic process"/>
    <property type="evidence" value="ECO:0007669"/>
    <property type="project" value="InterPro"/>
</dbReference>
<keyword evidence="1" id="KW-0004">4Fe-4S</keyword>
<keyword evidence="3" id="KW-0479">Metal-binding</keyword>
<reference evidence="9 10" key="1">
    <citation type="submission" date="2018-08" db="EMBL/GenBank/DDBJ databases">
        <title>Draft genome of candidate division NPL-UPA2 bacterium Unc8 that adapted to ultra-basic serpentinizing groundwater.</title>
        <authorList>
            <person name="Ishii S."/>
            <person name="Suzuki S."/>
            <person name="Nealson K.H."/>
        </authorList>
    </citation>
    <scope>NUCLEOTIDE SEQUENCE [LARGE SCALE GENOMIC DNA]</scope>
    <source>
        <strain evidence="9">Unc8</strain>
    </source>
</reference>
<dbReference type="Gene3D" id="3.40.50.2030">
    <property type="match status" value="2"/>
</dbReference>
<keyword evidence="2" id="KW-0533">Nickel</keyword>
<gene>
    <name evidence="9" type="primary">cdhA</name>
    <name evidence="9" type="ORF">B9J77_03405</name>
</gene>
<keyword evidence="4" id="KW-0677">Repeat</keyword>
<dbReference type="GO" id="GO:0051539">
    <property type="term" value="F:4 iron, 4 sulfur cluster binding"/>
    <property type="evidence" value="ECO:0007669"/>
    <property type="project" value="UniProtKB-KW"/>
</dbReference>
<dbReference type="GO" id="GO:0016151">
    <property type="term" value="F:nickel cation binding"/>
    <property type="evidence" value="ECO:0007669"/>
    <property type="project" value="InterPro"/>
</dbReference>
<evidence type="ECO:0000313" key="10">
    <source>
        <dbReference type="Proteomes" id="UP000266287"/>
    </source>
</evidence>
<dbReference type="GO" id="GO:0006091">
    <property type="term" value="P:generation of precursor metabolites and energy"/>
    <property type="evidence" value="ECO:0007669"/>
    <property type="project" value="InterPro"/>
</dbReference>
<dbReference type="Gene3D" id="3.30.70.20">
    <property type="match status" value="1"/>
</dbReference>
<accession>A0A399FVI2</accession>
<dbReference type="InterPro" id="IPR011254">
    <property type="entry name" value="Prismane-like_sf"/>
</dbReference>
<dbReference type="GO" id="GO:0050418">
    <property type="term" value="F:hydroxylamine reductase activity"/>
    <property type="evidence" value="ECO:0007669"/>
    <property type="project" value="TreeGrafter"/>
</dbReference>
<keyword evidence="5 9" id="KW-0560">Oxidoreductase</keyword>
<keyword evidence="7" id="KW-0411">Iron-sulfur</keyword>
<dbReference type="PROSITE" id="PS00198">
    <property type="entry name" value="4FE4S_FER_1"/>
    <property type="match status" value="1"/>
</dbReference>
<dbReference type="PANTHER" id="PTHR30109">
    <property type="entry name" value="HYDROXYLAMINE REDUCTASE"/>
    <property type="match status" value="1"/>
</dbReference>
<organism evidence="9 10">
    <name type="scientific">candidate division NPL-UPA2 bacterium Unc8</name>
    <dbReference type="NCBI Taxonomy" id="1980939"/>
    <lineage>
        <taxon>Bacteria</taxon>
    </lineage>
</organism>
<feature type="domain" description="4Fe-4S ferredoxin-type" evidence="8">
    <location>
        <begin position="375"/>
        <end position="404"/>
    </location>
</feature>
<evidence type="ECO:0000259" key="8">
    <source>
        <dbReference type="PROSITE" id="PS51379"/>
    </source>
</evidence>
<dbReference type="Pfam" id="PF03063">
    <property type="entry name" value="Prismane"/>
    <property type="match status" value="2"/>
</dbReference>
<dbReference type="Proteomes" id="UP000266287">
    <property type="component" value="Unassembled WGS sequence"/>
</dbReference>
<evidence type="ECO:0000256" key="2">
    <source>
        <dbReference type="ARBA" id="ARBA00022596"/>
    </source>
</evidence>
<name>A0A399FVI2_UNCN2</name>
<evidence type="ECO:0000256" key="3">
    <source>
        <dbReference type="ARBA" id="ARBA00022723"/>
    </source>
</evidence>
<dbReference type="EC" id="1.2.7.4" evidence="9"/>